<feature type="compositionally biased region" description="Polar residues" evidence="1">
    <location>
        <begin position="89"/>
        <end position="111"/>
    </location>
</feature>
<comment type="caution">
    <text evidence="2">The sequence shown here is derived from an EMBL/GenBank/DDBJ whole genome shotgun (WGS) entry which is preliminary data.</text>
</comment>
<reference evidence="2" key="2">
    <citation type="submission" date="2020-11" db="EMBL/GenBank/DDBJ databases">
        <authorList>
            <person name="McCartney M.A."/>
            <person name="Auch B."/>
            <person name="Kono T."/>
            <person name="Mallez S."/>
            <person name="Becker A."/>
            <person name="Gohl D.M."/>
            <person name="Silverstein K.A.T."/>
            <person name="Koren S."/>
            <person name="Bechman K.B."/>
            <person name="Herman A."/>
            <person name="Abrahante J.E."/>
            <person name="Garbe J."/>
        </authorList>
    </citation>
    <scope>NUCLEOTIDE SEQUENCE</scope>
    <source>
        <strain evidence="2">Duluth1</strain>
        <tissue evidence="2">Whole animal</tissue>
    </source>
</reference>
<name>A0A9D4C5G2_DREPO</name>
<gene>
    <name evidence="2" type="ORF">DPMN_060292</name>
</gene>
<feature type="region of interest" description="Disordered" evidence="1">
    <location>
        <begin position="36"/>
        <end position="118"/>
    </location>
</feature>
<keyword evidence="3" id="KW-1185">Reference proteome</keyword>
<protein>
    <submittedName>
        <fullName evidence="2">Uncharacterized protein</fullName>
    </submittedName>
</protein>
<dbReference type="EMBL" id="JAIWYP010000013">
    <property type="protein sequence ID" value="KAH3717502.1"/>
    <property type="molecule type" value="Genomic_DNA"/>
</dbReference>
<accession>A0A9D4C5G2</accession>
<feature type="region of interest" description="Disordered" evidence="1">
    <location>
        <begin position="175"/>
        <end position="218"/>
    </location>
</feature>
<organism evidence="2 3">
    <name type="scientific">Dreissena polymorpha</name>
    <name type="common">Zebra mussel</name>
    <name type="synonym">Mytilus polymorpha</name>
    <dbReference type="NCBI Taxonomy" id="45954"/>
    <lineage>
        <taxon>Eukaryota</taxon>
        <taxon>Metazoa</taxon>
        <taxon>Spiralia</taxon>
        <taxon>Lophotrochozoa</taxon>
        <taxon>Mollusca</taxon>
        <taxon>Bivalvia</taxon>
        <taxon>Autobranchia</taxon>
        <taxon>Heteroconchia</taxon>
        <taxon>Euheterodonta</taxon>
        <taxon>Imparidentia</taxon>
        <taxon>Neoheterodontei</taxon>
        <taxon>Myida</taxon>
        <taxon>Dreissenoidea</taxon>
        <taxon>Dreissenidae</taxon>
        <taxon>Dreissena</taxon>
    </lineage>
</organism>
<dbReference type="AlphaFoldDB" id="A0A9D4C5G2"/>
<feature type="compositionally biased region" description="Basic residues" evidence="1">
    <location>
        <begin position="194"/>
        <end position="210"/>
    </location>
</feature>
<evidence type="ECO:0000313" key="3">
    <source>
        <dbReference type="Proteomes" id="UP000828390"/>
    </source>
</evidence>
<feature type="compositionally biased region" description="Polar residues" evidence="1">
    <location>
        <begin position="181"/>
        <end position="193"/>
    </location>
</feature>
<proteinExistence type="predicted"/>
<dbReference type="Proteomes" id="UP000828390">
    <property type="component" value="Unassembled WGS sequence"/>
</dbReference>
<sequence length="231" mass="25243">MLKYSNNSIKPVQLFNHADLVSVRSNAEAARNAYSSLSNASANSTMPTPFRSTMKPPPTATVNHDGSKPAEYGGKLGKTDPLNPRRKSFCTNVSSTSSGNAAPKSATTKGHSNPYARPLSAKDIASDLQSQQQKIKKTNSVSQMQSVPNAMFNIGPDGTPVFGYPMNAFMRPQSALRKETPAQTSGAKSTTTKKLARKRQHRKLERRKLPPPRVLEKKFRQLSWNGKLTSV</sequence>
<evidence type="ECO:0000256" key="1">
    <source>
        <dbReference type="SAM" id="MobiDB-lite"/>
    </source>
</evidence>
<reference evidence="2" key="1">
    <citation type="journal article" date="2019" name="bioRxiv">
        <title>The Genome of the Zebra Mussel, Dreissena polymorpha: A Resource for Invasive Species Research.</title>
        <authorList>
            <person name="McCartney M.A."/>
            <person name="Auch B."/>
            <person name="Kono T."/>
            <person name="Mallez S."/>
            <person name="Zhang Y."/>
            <person name="Obille A."/>
            <person name="Becker A."/>
            <person name="Abrahante J.E."/>
            <person name="Garbe J."/>
            <person name="Badalamenti J.P."/>
            <person name="Herman A."/>
            <person name="Mangelson H."/>
            <person name="Liachko I."/>
            <person name="Sullivan S."/>
            <person name="Sone E.D."/>
            <person name="Koren S."/>
            <person name="Silverstein K.A.T."/>
            <person name="Beckman K.B."/>
            <person name="Gohl D.M."/>
        </authorList>
    </citation>
    <scope>NUCLEOTIDE SEQUENCE</scope>
    <source>
        <strain evidence="2">Duluth1</strain>
        <tissue evidence="2">Whole animal</tissue>
    </source>
</reference>
<evidence type="ECO:0000313" key="2">
    <source>
        <dbReference type="EMBL" id="KAH3717502.1"/>
    </source>
</evidence>